<evidence type="ECO:0000256" key="1">
    <source>
        <dbReference type="ARBA" id="ARBA00004167"/>
    </source>
</evidence>
<evidence type="ECO:0000256" key="2">
    <source>
        <dbReference type="ARBA" id="ARBA00022692"/>
    </source>
</evidence>
<dbReference type="Pfam" id="PF04357">
    <property type="entry name" value="TamB"/>
    <property type="match status" value="1"/>
</dbReference>
<evidence type="ECO:0000313" key="6">
    <source>
        <dbReference type="EMBL" id="MBM3226671.1"/>
    </source>
</evidence>
<accession>A0A937W4D3</accession>
<gene>
    <name evidence="6" type="ORF">FJZ47_23140</name>
</gene>
<feature type="domain" description="Translocation and assembly module TamB C-terminal" evidence="5">
    <location>
        <begin position="5"/>
        <end position="85"/>
    </location>
</feature>
<keyword evidence="2" id="KW-0812">Transmembrane</keyword>
<dbReference type="Proteomes" id="UP000712673">
    <property type="component" value="Unassembled WGS sequence"/>
</dbReference>
<keyword evidence="4" id="KW-0472">Membrane</keyword>
<evidence type="ECO:0000313" key="7">
    <source>
        <dbReference type="Proteomes" id="UP000712673"/>
    </source>
</evidence>
<comment type="caution">
    <text evidence="6">The sequence shown here is derived from an EMBL/GenBank/DDBJ whole genome shotgun (WGS) entry which is preliminary data.</text>
</comment>
<dbReference type="GO" id="GO:0009306">
    <property type="term" value="P:protein secretion"/>
    <property type="evidence" value="ECO:0007669"/>
    <property type="project" value="InterPro"/>
</dbReference>
<protein>
    <recommendedName>
        <fullName evidence="5">Translocation and assembly module TamB C-terminal domain-containing protein</fullName>
    </recommendedName>
</protein>
<dbReference type="InterPro" id="IPR007452">
    <property type="entry name" value="TamB_C"/>
</dbReference>
<sequence length="85" mass="9573">MEQILAKPLGLDTLDIQTGEKLGHSKLSVGRYITQDVFLSYERRLGEESGDKVGIEYSVNRHLKLKGSSTNTGEAAFDILWRIDY</sequence>
<keyword evidence="3" id="KW-1133">Transmembrane helix</keyword>
<proteinExistence type="predicted"/>
<evidence type="ECO:0000259" key="5">
    <source>
        <dbReference type="Pfam" id="PF04357"/>
    </source>
</evidence>
<dbReference type="AlphaFoldDB" id="A0A937W4D3"/>
<comment type="subcellular location">
    <subcellularLocation>
        <location evidence="1">Membrane</location>
        <topology evidence="1">Single-pass membrane protein</topology>
    </subcellularLocation>
</comment>
<evidence type="ECO:0000256" key="3">
    <source>
        <dbReference type="ARBA" id="ARBA00022989"/>
    </source>
</evidence>
<reference evidence="6" key="1">
    <citation type="submission" date="2019-03" db="EMBL/GenBank/DDBJ databases">
        <title>Lake Tanganyika Metagenome-Assembled Genomes (MAGs).</title>
        <authorList>
            <person name="Tran P."/>
        </authorList>
    </citation>
    <scope>NUCLEOTIDE SEQUENCE</scope>
    <source>
        <strain evidence="6">K_DeepCast_65m_m2_066</strain>
    </source>
</reference>
<dbReference type="EMBL" id="VGLS01001000">
    <property type="protein sequence ID" value="MBM3226671.1"/>
    <property type="molecule type" value="Genomic_DNA"/>
</dbReference>
<name>A0A937W4D3_UNCTE</name>
<evidence type="ECO:0000256" key="4">
    <source>
        <dbReference type="ARBA" id="ARBA00023136"/>
    </source>
</evidence>
<organism evidence="6 7">
    <name type="scientific">Tectimicrobiota bacterium</name>
    <dbReference type="NCBI Taxonomy" id="2528274"/>
    <lineage>
        <taxon>Bacteria</taxon>
        <taxon>Pseudomonadati</taxon>
        <taxon>Nitrospinota/Tectimicrobiota group</taxon>
        <taxon>Candidatus Tectimicrobiota</taxon>
    </lineage>
</organism>
<dbReference type="GO" id="GO:0005886">
    <property type="term" value="C:plasma membrane"/>
    <property type="evidence" value="ECO:0007669"/>
    <property type="project" value="InterPro"/>
</dbReference>